<organism evidence="2 3">
    <name type="scientific">Allostreptomyces psammosilenae</name>
    <dbReference type="NCBI Taxonomy" id="1892865"/>
    <lineage>
        <taxon>Bacteria</taxon>
        <taxon>Bacillati</taxon>
        <taxon>Actinomycetota</taxon>
        <taxon>Actinomycetes</taxon>
        <taxon>Kitasatosporales</taxon>
        <taxon>Streptomycetaceae</taxon>
        <taxon>Allostreptomyces</taxon>
    </lineage>
</organism>
<dbReference type="GO" id="GO:0006629">
    <property type="term" value="P:lipid metabolic process"/>
    <property type="evidence" value="ECO:0007669"/>
    <property type="project" value="InterPro"/>
</dbReference>
<dbReference type="RefSeq" id="WP_179813190.1">
    <property type="nucleotide sequence ID" value="NZ_JACBZD010000001.1"/>
</dbReference>
<dbReference type="PANTHER" id="PTHR43805">
    <property type="entry name" value="GLYCEROPHOSPHORYL DIESTER PHOSPHODIESTERASE"/>
    <property type="match status" value="1"/>
</dbReference>
<dbReference type="InterPro" id="IPR030395">
    <property type="entry name" value="GP_PDE_dom"/>
</dbReference>
<protein>
    <submittedName>
        <fullName evidence="2">Glycerophosphoryl diester phosphodiesterase</fullName>
        <ecNumber evidence="2">3.1.4.46</ecNumber>
    </submittedName>
</protein>
<dbReference type="PANTHER" id="PTHR43805:SF1">
    <property type="entry name" value="GP-PDE DOMAIN-CONTAINING PROTEIN"/>
    <property type="match status" value="1"/>
</dbReference>
<evidence type="ECO:0000313" key="2">
    <source>
        <dbReference type="EMBL" id="NYI04272.1"/>
    </source>
</evidence>
<dbReference type="EMBL" id="JACBZD010000001">
    <property type="protein sequence ID" value="NYI04272.1"/>
    <property type="molecule type" value="Genomic_DNA"/>
</dbReference>
<reference evidence="2 3" key="1">
    <citation type="submission" date="2020-07" db="EMBL/GenBank/DDBJ databases">
        <title>Sequencing the genomes of 1000 actinobacteria strains.</title>
        <authorList>
            <person name="Klenk H.-P."/>
        </authorList>
    </citation>
    <scope>NUCLEOTIDE SEQUENCE [LARGE SCALE GENOMIC DNA]</scope>
    <source>
        <strain evidence="2 3">DSM 42178</strain>
    </source>
</reference>
<dbReference type="Gene3D" id="3.20.20.190">
    <property type="entry name" value="Phosphatidylinositol (PI) phosphodiesterase"/>
    <property type="match status" value="1"/>
</dbReference>
<accession>A0A853A182</accession>
<dbReference type="Pfam" id="PF03009">
    <property type="entry name" value="GDPD"/>
    <property type="match status" value="1"/>
</dbReference>
<comment type="caution">
    <text evidence="2">The sequence shown here is derived from an EMBL/GenBank/DDBJ whole genome shotgun (WGS) entry which is preliminary data.</text>
</comment>
<dbReference type="GO" id="GO:0008889">
    <property type="term" value="F:glycerophosphodiester phosphodiesterase activity"/>
    <property type="evidence" value="ECO:0007669"/>
    <property type="project" value="UniProtKB-EC"/>
</dbReference>
<keyword evidence="3" id="KW-1185">Reference proteome</keyword>
<evidence type="ECO:0000259" key="1">
    <source>
        <dbReference type="PROSITE" id="PS51704"/>
    </source>
</evidence>
<evidence type="ECO:0000313" key="3">
    <source>
        <dbReference type="Proteomes" id="UP000567795"/>
    </source>
</evidence>
<gene>
    <name evidence="2" type="ORF">FHU37_001215</name>
</gene>
<keyword evidence="2" id="KW-0378">Hydrolase</keyword>
<dbReference type="EC" id="3.1.4.46" evidence="2"/>
<dbReference type="InterPro" id="IPR017946">
    <property type="entry name" value="PLC-like_Pdiesterase_TIM-brl"/>
</dbReference>
<dbReference type="Proteomes" id="UP000567795">
    <property type="component" value="Unassembled WGS sequence"/>
</dbReference>
<dbReference type="CDD" id="cd08561">
    <property type="entry name" value="GDPD_cytoplasmic_ScUgpQ2_like"/>
    <property type="match status" value="1"/>
</dbReference>
<sequence>MIAPHGRRAVPRHPFLDSDGPLAFAHRGGAASGVENSMRAFQQAVDLGYRYLETDVHATADGYLVAFHDSTLDRMTDGHGAVARLPWSAVRRARIGGREPIPLLEEVLDAFPDVRVNIDVKADAAVAPLVAAIQRTGAWERVCVGSFSDARLAAVRAALGPRLATSLAPRAVAGLRLDSWTSPLPLGRALGGEALRSAVCAQVPVRQGVVTVVDAAFVRAAHRRGLQVHVWTIDDPVQMHRLLDLGVDGLMTDRLETLRDVLRQRGQWPS</sequence>
<dbReference type="PROSITE" id="PS51704">
    <property type="entry name" value="GP_PDE"/>
    <property type="match status" value="1"/>
</dbReference>
<dbReference type="SUPFAM" id="SSF51695">
    <property type="entry name" value="PLC-like phosphodiesterases"/>
    <property type="match status" value="1"/>
</dbReference>
<dbReference type="AlphaFoldDB" id="A0A853A182"/>
<proteinExistence type="predicted"/>
<name>A0A853A182_9ACTN</name>
<feature type="domain" description="GP-PDE" evidence="1">
    <location>
        <begin position="21"/>
        <end position="262"/>
    </location>
</feature>